<evidence type="ECO:0008006" key="3">
    <source>
        <dbReference type="Google" id="ProtNLM"/>
    </source>
</evidence>
<gene>
    <name evidence="1" type="ORF">Fcan01_00018</name>
</gene>
<dbReference type="PANTHER" id="PTHR47331:SF1">
    <property type="entry name" value="GAG-LIKE PROTEIN"/>
    <property type="match status" value="1"/>
</dbReference>
<dbReference type="AlphaFoldDB" id="A0A226F4G6"/>
<reference evidence="1 2" key="1">
    <citation type="submission" date="2015-12" db="EMBL/GenBank/DDBJ databases">
        <title>The genome of Folsomia candida.</title>
        <authorList>
            <person name="Faddeeva A."/>
            <person name="Derks M.F."/>
            <person name="Anvar Y."/>
            <person name="Smit S."/>
            <person name="Van Straalen N."/>
            <person name="Roelofs D."/>
        </authorList>
    </citation>
    <scope>NUCLEOTIDE SEQUENCE [LARGE SCALE GENOMIC DNA]</scope>
    <source>
        <strain evidence="1 2">VU population</strain>
        <tissue evidence="1">Whole body</tissue>
    </source>
</reference>
<evidence type="ECO:0000313" key="2">
    <source>
        <dbReference type="Proteomes" id="UP000198287"/>
    </source>
</evidence>
<accession>A0A226F4G6</accession>
<comment type="caution">
    <text evidence="1">The sequence shown here is derived from an EMBL/GenBank/DDBJ whole genome shotgun (WGS) entry which is preliminary data.</text>
</comment>
<dbReference type="Proteomes" id="UP000198287">
    <property type="component" value="Unassembled WGS sequence"/>
</dbReference>
<name>A0A226F4G6_FOLCA</name>
<dbReference type="EMBL" id="LNIX01000001">
    <property type="protein sequence ID" value="OXA64347.1"/>
    <property type="molecule type" value="Genomic_DNA"/>
</dbReference>
<organism evidence="1 2">
    <name type="scientific">Folsomia candida</name>
    <name type="common">Springtail</name>
    <dbReference type="NCBI Taxonomy" id="158441"/>
    <lineage>
        <taxon>Eukaryota</taxon>
        <taxon>Metazoa</taxon>
        <taxon>Ecdysozoa</taxon>
        <taxon>Arthropoda</taxon>
        <taxon>Hexapoda</taxon>
        <taxon>Collembola</taxon>
        <taxon>Entomobryomorpha</taxon>
        <taxon>Isotomoidea</taxon>
        <taxon>Isotomidae</taxon>
        <taxon>Proisotominae</taxon>
        <taxon>Folsomia</taxon>
    </lineage>
</organism>
<protein>
    <recommendedName>
        <fullName evidence="3">CCHC-type domain-containing protein</fullName>
    </recommendedName>
</protein>
<dbReference type="OrthoDB" id="8065581at2759"/>
<sequence>MGKLDELRGVREMISFKLKFYFDETKDHASNPMDLATVDTYLQEVSLWSNKLDDGFQQITILNPSDLDDDTTAYMMLYKYVRQVSVALRDVRNKINPVTSAGIPTSTTVSTNVRLPKLEIQPFHGSYLEWTTFKDSFDAAVHSNNSLSKVGKFTYLKALLRGEAARYTAELPLTDAHYDHALKQLHDRYESKRMIRPRSRRCGALGKTIMAHLRACTIGARKQFYGVGAPAGAPRQSCAPGGCLARLYLKRGLRMIVLATLDKFCSHPRITATAKSVKAVIDSANSCIRSMELQNCDLDAFSERFCVYHITSKLYPVTKDLWEHTLMDHSLIKVTDLMEFLERHALALENSGHGSSYRSEKKTGNVYHTQADYQNCKLGCQDSHPMYKCKIFLDSSVPERWAIVKDLRLCFNCFSMGHNSFNCDSDSKCNKCKSHSGFLHGNRNQFQPLNDEDVQDAQDSN</sequence>
<proteinExistence type="predicted"/>
<evidence type="ECO:0000313" key="1">
    <source>
        <dbReference type="EMBL" id="OXA64347.1"/>
    </source>
</evidence>
<dbReference type="InterPro" id="IPR005312">
    <property type="entry name" value="DUF1759"/>
</dbReference>
<keyword evidence="2" id="KW-1185">Reference proteome</keyword>
<dbReference type="PANTHER" id="PTHR47331">
    <property type="entry name" value="PHD-TYPE DOMAIN-CONTAINING PROTEIN"/>
    <property type="match status" value="1"/>
</dbReference>
<dbReference type="Pfam" id="PF03564">
    <property type="entry name" value="DUF1759"/>
    <property type="match status" value="1"/>
</dbReference>